<dbReference type="InterPro" id="IPR012472">
    <property type="entry name" value="MCP1_TM"/>
</dbReference>
<organism evidence="3 4">
    <name type="scientific">Athelia psychrophila</name>
    <dbReference type="NCBI Taxonomy" id="1759441"/>
    <lineage>
        <taxon>Eukaryota</taxon>
        <taxon>Fungi</taxon>
        <taxon>Dikarya</taxon>
        <taxon>Basidiomycota</taxon>
        <taxon>Agaricomycotina</taxon>
        <taxon>Agaricomycetes</taxon>
        <taxon>Agaricomycetidae</taxon>
        <taxon>Atheliales</taxon>
        <taxon>Atheliaceae</taxon>
        <taxon>Athelia</taxon>
    </lineage>
</organism>
<feature type="transmembrane region" description="Helical" evidence="1">
    <location>
        <begin position="103"/>
        <end position="122"/>
    </location>
</feature>
<dbReference type="InterPro" id="IPR039960">
    <property type="entry name" value="MCP1"/>
</dbReference>
<feature type="domain" description="Mitochondrial adapter protein MCP1 transmembrane" evidence="2">
    <location>
        <begin position="116"/>
        <end position="197"/>
    </location>
</feature>
<name>A0A166F2I9_9AGAM</name>
<dbReference type="OrthoDB" id="10259513at2759"/>
<gene>
    <name evidence="3" type="ORF">FIBSPDRAFT_958091</name>
</gene>
<keyword evidence="4" id="KW-1185">Reference proteome</keyword>
<evidence type="ECO:0000313" key="4">
    <source>
        <dbReference type="Proteomes" id="UP000076532"/>
    </source>
</evidence>
<keyword evidence="1" id="KW-0472">Membrane</keyword>
<dbReference type="Proteomes" id="UP000076532">
    <property type="component" value="Unassembled WGS sequence"/>
</dbReference>
<dbReference type="SUPFAM" id="SSF81343">
    <property type="entry name" value="Fumarate reductase respiratory complex transmembrane subunits"/>
    <property type="match status" value="1"/>
</dbReference>
<evidence type="ECO:0000256" key="1">
    <source>
        <dbReference type="SAM" id="Phobius"/>
    </source>
</evidence>
<dbReference type="PANTHER" id="PTHR38409">
    <property type="entry name" value="MDM10-COMPLEMENTING PROTEIN 1"/>
    <property type="match status" value="1"/>
</dbReference>
<dbReference type="EMBL" id="KV417594">
    <property type="protein sequence ID" value="KZP16367.1"/>
    <property type="molecule type" value="Genomic_DNA"/>
</dbReference>
<dbReference type="Gene3D" id="1.20.1300.10">
    <property type="entry name" value="Fumarate reductase/succinate dehydrogenase, transmembrane subunit"/>
    <property type="match status" value="1"/>
</dbReference>
<protein>
    <recommendedName>
        <fullName evidence="2">Mitochondrial adapter protein MCP1 transmembrane domain-containing protein</fullName>
    </recommendedName>
</protein>
<keyword evidence="1" id="KW-0812">Transmembrane</keyword>
<feature type="transmembrane region" description="Helical" evidence="1">
    <location>
        <begin position="153"/>
        <end position="174"/>
    </location>
</feature>
<keyword evidence="1" id="KW-1133">Transmembrane helix</keyword>
<proteinExistence type="predicted"/>
<evidence type="ECO:0000313" key="3">
    <source>
        <dbReference type="EMBL" id="KZP16367.1"/>
    </source>
</evidence>
<feature type="transmembrane region" description="Helical" evidence="1">
    <location>
        <begin position="195"/>
        <end position="212"/>
    </location>
</feature>
<dbReference type="InterPro" id="IPR034804">
    <property type="entry name" value="SQR/QFR_C/D"/>
</dbReference>
<dbReference type="AlphaFoldDB" id="A0A166F2I9"/>
<evidence type="ECO:0000259" key="2">
    <source>
        <dbReference type="Pfam" id="PF07950"/>
    </source>
</evidence>
<dbReference type="GO" id="GO:0016020">
    <property type="term" value="C:membrane"/>
    <property type="evidence" value="ECO:0007669"/>
    <property type="project" value="InterPro"/>
</dbReference>
<reference evidence="3 4" key="1">
    <citation type="journal article" date="2016" name="Mol. Biol. Evol.">
        <title>Comparative Genomics of Early-Diverging Mushroom-Forming Fungi Provides Insights into the Origins of Lignocellulose Decay Capabilities.</title>
        <authorList>
            <person name="Nagy L.G."/>
            <person name="Riley R."/>
            <person name="Tritt A."/>
            <person name="Adam C."/>
            <person name="Daum C."/>
            <person name="Floudas D."/>
            <person name="Sun H."/>
            <person name="Yadav J.S."/>
            <person name="Pangilinan J."/>
            <person name="Larsson K.H."/>
            <person name="Matsuura K."/>
            <person name="Barry K."/>
            <person name="Labutti K."/>
            <person name="Kuo R."/>
            <person name="Ohm R.A."/>
            <person name="Bhattacharya S.S."/>
            <person name="Shirouzu T."/>
            <person name="Yoshinaga Y."/>
            <person name="Martin F.M."/>
            <person name="Grigoriev I.V."/>
            <person name="Hibbett D.S."/>
        </authorList>
    </citation>
    <scope>NUCLEOTIDE SEQUENCE [LARGE SCALE GENOMIC DNA]</scope>
    <source>
        <strain evidence="3 4">CBS 109695</strain>
    </source>
</reference>
<dbReference type="Pfam" id="PF07950">
    <property type="entry name" value="MCP1_TM"/>
    <property type="match status" value="1"/>
</dbReference>
<sequence length="238" mass="26212">MAESEDRPAPRAQPKVAAFLTTLAHGSSPFITTFLLIHLSAPVLANLGGGSLASQVMLLGREYYQTPFGEKFLLLAPLGIHVASGMAKRIVSGAPSKRPRPMSSLLSITGYGILAFLPLHFITHRLLPVEANLTDLDYEFVKIGLQTWPWRSWFMYTGLIGCVVLHAAEGMNIIASTWAGAAWAQWKGSKRTRRIAAGAGALPVLTGLWILFREPLMAFPSMARQFEETFTRSWVFRL</sequence>
<accession>A0A166F2I9</accession>
<dbReference type="PANTHER" id="PTHR38409:SF1">
    <property type="entry name" value="MITOCHONDRIAL ADAPTER PROTEIN MCP1"/>
    <property type="match status" value="1"/>
</dbReference>
<dbReference type="GO" id="GO:0055088">
    <property type="term" value="P:lipid homeostasis"/>
    <property type="evidence" value="ECO:0007669"/>
    <property type="project" value="InterPro"/>
</dbReference>